<gene>
    <name evidence="2" type="ORF">CDAR_470171</name>
</gene>
<evidence type="ECO:0000313" key="3">
    <source>
        <dbReference type="Proteomes" id="UP001054837"/>
    </source>
</evidence>
<comment type="caution">
    <text evidence="2">The sequence shown here is derived from an EMBL/GenBank/DDBJ whole genome shotgun (WGS) entry which is preliminary data.</text>
</comment>
<dbReference type="InterPro" id="IPR036691">
    <property type="entry name" value="Endo/exonu/phosph_ase_sf"/>
</dbReference>
<dbReference type="EMBL" id="BPLQ01010090">
    <property type="protein sequence ID" value="GIY48274.1"/>
    <property type="molecule type" value="Genomic_DNA"/>
</dbReference>
<feature type="domain" description="Endonuclease/exonuclease/phosphatase" evidence="1">
    <location>
        <begin position="21"/>
        <end position="93"/>
    </location>
</feature>
<dbReference type="Proteomes" id="UP001054837">
    <property type="component" value="Unassembled WGS sequence"/>
</dbReference>
<organism evidence="2 3">
    <name type="scientific">Caerostris darwini</name>
    <dbReference type="NCBI Taxonomy" id="1538125"/>
    <lineage>
        <taxon>Eukaryota</taxon>
        <taxon>Metazoa</taxon>
        <taxon>Ecdysozoa</taxon>
        <taxon>Arthropoda</taxon>
        <taxon>Chelicerata</taxon>
        <taxon>Arachnida</taxon>
        <taxon>Araneae</taxon>
        <taxon>Araneomorphae</taxon>
        <taxon>Entelegynae</taxon>
        <taxon>Araneoidea</taxon>
        <taxon>Araneidae</taxon>
        <taxon>Caerostris</taxon>
    </lineage>
</organism>
<proteinExistence type="predicted"/>
<reference evidence="2 3" key="1">
    <citation type="submission" date="2021-06" db="EMBL/GenBank/DDBJ databases">
        <title>Caerostris darwini draft genome.</title>
        <authorList>
            <person name="Kono N."/>
            <person name="Arakawa K."/>
        </authorList>
    </citation>
    <scope>NUCLEOTIDE SEQUENCE [LARGE SCALE GENOMIC DNA]</scope>
</reference>
<dbReference type="AlphaFoldDB" id="A0AAV4TQD9"/>
<dbReference type="Gene3D" id="3.60.10.10">
    <property type="entry name" value="Endonuclease/exonuclease/phosphatase"/>
    <property type="match status" value="1"/>
</dbReference>
<accession>A0AAV4TQD9</accession>
<sequence length="106" mass="12280">MLFNNSFIVIALTKIQQQEFLLICTYCPPRDNIEHNLNIIQQWIEKYQHSNILIMGDFNAKSPVRGKRREDSRGTHLINFCINNDINIENSPELPQLLTVAEVKVG</sequence>
<keyword evidence="3" id="KW-1185">Reference proteome</keyword>
<name>A0AAV4TQD9_9ARAC</name>
<dbReference type="InterPro" id="IPR005135">
    <property type="entry name" value="Endo/exonuclease/phosphatase"/>
</dbReference>
<protein>
    <recommendedName>
        <fullName evidence="1">Endonuclease/exonuclease/phosphatase domain-containing protein</fullName>
    </recommendedName>
</protein>
<dbReference type="Pfam" id="PF14529">
    <property type="entry name" value="Exo_endo_phos_2"/>
    <property type="match status" value="1"/>
</dbReference>
<evidence type="ECO:0000259" key="1">
    <source>
        <dbReference type="Pfam" id="PF14529"/>
    </source>
</evidence>
<dbReference type="SUPFAM" id="SSF56219">
    <property type="entry name" value="DNase I-like"/>
    <property type="match status" value="1"/>
</dbReference>
<dbReference type="GO" id="GO:0003824">
    <property type="term" value="F:catalytic activity"/>
    <property type="evidence" value="ECO:0007669"/>
    <property type="project" value="InterPro"/>
</dbReference>
<evidence type="ECO:0000313" key="2">
    <source>
        <dbReference type="EMBL" id="GIY48274.1"/>
    </source>
</evidence>